<protein>
    <submittedName>
        <fullName evidence="2">Uncharacterized protein</fullName>
    </submittedName>
</protein>
<sequence length="135" mass="15687">MTVFFRYGMNIGFGILFIVGISSFIRNCIEFRLSYCNKKKENGSSELIITYHYSQNSITDLKETYDCYKDICLYLGCTHASQCLFGNCTFKDEAKIIRHDIPFDNHPVGLCRYNAKVNLMECNVVYVKLILFRKS</sequence>
<feature type="transmembrane region" description="Helical" evidence="1">
    <location>
        <begin position="7"/>
        <end position="25"/>
    </location>
</feature>
<organism evidence="2 3">
    <name type="scientific">Neocallimastix californiae</name>
    <dbReference type="NCBI Taxonomy" id="1754190"/>
    <lineage>
        <taxon>Eukaryota</taxon>
        <taxon>Fungi</taxon>
        <taxon>Fungi incertae sedis</taxon>
        <taxon>Chytridiomycota</taxon>
        <taxon>Chytridiomycota incertae sedis</taxon>
        <taxon>Neocallimastigomycetes</taxon>
        <taxon>Neocallimastigales</taxon>
        <taxon>Neocallimastigaceae</taxon>
        <taxon>Neocallimastix</taxon>
    </lineage>
</organism>
<keyword evidence="1" id="KW-0812">Transmembrane</keyword>
<keyword evidence="3" id="KW-1185">Reference proteome</keyword>
<comment type="caution">
    <text evidence="2">The sequence shown here is derived from an EMBL/GenBank/DDBJ whole genome shotgun (WGS) entry which is preliminary data.</text>
</comment>
<reference evidence="2 3" key="1">
    <citation type="submission" date="2016-08" db="EMBL/GenBank/DDBJ databases">
        <title>A Parts List for Fungal Cellulosomes Revealed by Comparative Genomics.</title>
        <authorList>
            <consortium name="DOE Joint Genome Institute"/>
            <person name="Haitjema C.H."/>
            <person name="Gilmore S.P."/>
            <person name="Henske J.K."/>
            <person name="Solomon K.V."/>
            <person name="De Groot R."/>
            <person name="Kuo A."/>
            <person name="Mondo S.J."/>
            <person name="Salamov A.A."/>
            <person name="Labutti K."/>
            <person name="Zhao Z."/>
            <person name="Chiniquy J."/>
            <person name="Barry K."/>
            <person name="Brewer H.M."/>
            <person name="Purvine S.O."/>
            <person name="Wright A.T."/>
            <person name="Boxma B."/>
            <person name="Van Alen T."/>
            <person name="Hackstein J.H."/>
            <person name="Baker S.E."/>
            <person name="Grigoriev I.V."/>
            <person name="O'Malley M.A."/>
        </authorList>
    </citation>
    <scope>NUCLEOTIDE SEQUENCE [LARGE SCALE GENOMIC DNA]</scope>
    <source>
        <strain evidence="2 3">G1</strain>
    </source>
</reference>
<dbReference type="EMBL" id="MCOG01000253">
    <property type="protein sequence ID" value="ORY22106.1"/>
    <property type="molecule type" value="Genomic_DNA"/>
</dbReference>
<keyword evidence="1" id="KW-1133">Transmembrane helix</keyword>
<evidence type="ECO:0000313" key="2">
    <source>
        <dbReference type="EMBL" id="ORY22106.1"/>
    </source>
</evidence>
<evidence type="ECO:0000256" key="1">
    <source>
        <dbReference type="SAM" id="Phobius"/>
    </source>
</evidence>
<dbReference type="Proteomes" id="UP000193920">
    <property type="component" value="Unassembled WGS sequence"/>
</dbReference>
<name>A0A1Y2AHX1_9FUNG</name>
<accession>A0A1Y2AHX1</accession>
<proteinExistence type="predicted"/>
<dbReference type="AlphaFoldDB" id="A0A1Y2AHX1"/>
<evidence type="ECO:0000313" key="3">
    <source>
        <dbReference type="Proteomes" id="UP000193920"/>
    </source>
</evidence>
<keyword evidence="1" id="KW-0472">Membrane</keyword>
<gene>
    <name evidence="2" type="ORF">LY90DRAFT_515739</name>
</gene>